<dbReference type="Pfam" id="PF13359">
    <property type="entry name" value="DDE_Tnp_4"/>
    <property type="match status" value="1"/>
</dbReference>
<reference evidence="9 10" key="1">
    <citation type="submission" date="2015-09" db="EMBL/GenBank/DDBJ databases">
        <title>Draft genome of the scarab beetle Oryctes borbonicus.</title>
        <authorList>
            <person name="Meyer J.M."/>
            <person name="Markov G.V."/>
            <person name="Baskaran P."/>
            <person name="Herrmann M."/>
            <person name="Sommer R.J."/>
            <person name="Roedelsperger C."/>
        </authorList>
    </citation>
    <scope>NUCLEOTIDE SEQUENCE [LARGE SCALE GENOMIC DNA]</scope>
    <source>
        <strain evidence="9">OB123</strain>
        <tissue evidence="9">Whole animal</tissue>
    </source>
</reference>
<keyword evidence="4" id="KW-0540">Nuclease</keyword>
<accession>A0A0T6BBX8</accession>
<evidence type="ECO:0000256" key="7">
    <source>
        <dbReference type="ARBA" id="ARBA00023242"/>
    </source>
</evidence>
<dbReference type="InterPro" id="IPR045249">
    <property type="entry name" value="HARBI1-like"/>
</dbReference>
<evidence type="ECO:0000256" key="3">
    <source>
        <dbReference type="ARBA" id="ARBA00006958"/>
    </source>
</evidence>
<dbReference type="PANTHER" id="PTHR22930">
    <property type="match status" value="1"/>
</dbReference>
<comment type="caution">
    <text evidence="9">The sequence shown here is derived from an EMBL/GenBank/DDBJ whole genome shotgun (WGS) entry which is preliminary data.</text>
</comment>
<dbReference type="GO" id="GO:0016787">
    <property type="term" value="F:hydrolase activity"/>
    <property type="evidence" value="ECO:0007669"/>
    <property type="project" value="UniProtKB-KW"/>
</dbReference>
<keyword evidence="10" id="KW-1185">Reference proteome</keyword>
<comment type="subcellular location">
    <subcellularLocation>
        <location evidence="2">Nucleus</location>
    </subcellularLocation>
</comment>
<dbReference type="Proteomes" id="UP000051574">
    <property type="component" value="Unassembled WGS sequence"/>
</dbReference>
<keyword evidence="5" id="KW-0479">Metal-binding</keyword>
<dbReference type="OrthoDB" id="1696965at2759"/>
<keyword evidence="7" id="KW-0539">Nucleus</keyword>
<comment type="similarity">
    <text evidence="3">Belongs to the HARBI1 family.</text>
</comment>
<evidence type="ECO:0000256" key="2">
    <source>
        <dbReference type="ARBA" id="ARBA00004123"/>
    </source>
</evidence>
<comment type="cofactor">
    <cofactor evidence="1">
        <name>a divalent metal cation</name>
        <dbReference type="ChEBI" id="CHEBI:60240"/>
    </cofactor>
</comment>
<dbReference type="GO" id="GO:0004518">
    <property type="term" value="F:nuclease activity"/>
    <property type="evidence" value="ECO:0007669"/>
    <property type="project" value="UniProtKB-KW"/>
</dbReference>
<evidence type="ECO:0000259" key="8">
    <source>
        <dbReference type="Pfam" id="PF13359"/>
    </source>
</evidence>
<evidence type="ECO:0000256" key="1">
    <source>
        <dbReference type="ARBA" id="ARBA00001968"/>
    </source>
</evidence>
<dbReference type="InterPro" id="IPR027806">
    <property type="entry name" value="HARBI1_dom"/>
</dbReference>
<dbReference type="EMBL" id="LJIG01002084">
    <property type="protein sequence ID" value="KRT84856.1"/>
    <property type="molecule type" value="Genomic_DNA"/>
</dbReference>
<sequence length="393" mass="45568">MNLYKFKRNMFTSNLFLYENSLLKFRLLKAKRRKWVAEENLQREELGEFIHLYENLRKDPNKFFEYCRMSIDCFDLLLNKIQHKLSKQTTACRRSISPTERLIVCLRYLATGTSFRSIALTFRMGISTVGMIVLETCAALWEELQSQYMPFPTQEHLQNVMHRFQMRYNFPNCFGAIGGMHCKIKCPANLVRSKYSKKHFSVVLQAVVDADHRFTFVEVGGGEDNDDTFTSSMLHTLLENNRFNVPNSTYLPNSTIQAPNVLVADAGFPLKTYLMRPYPRSNIVKGNEIFNHRISTATQCVDCAFRKLVKKWPIFTKQIDTNMDNGRTIIKAACMLHNFVIAIDENRNGTFDTTIVNYRQVGNKNKNATSAAKKVRLTFTEYFRNNPIINVDS</sequence>
<dbReference type="PANTHER" id="PTHR22930:SF269">
    <property type="entry name" value="NUCLEASE HARBI1-LIKE PROTEIN"/>
    <property type="match status" value="1"/>
</dbReference>
<evidence type="ECO:0000256" key="5">
    <source>
        <dbReference type="ARBA" id="ARBA00022723"/>
    </source>
</evidence>
<feature type="domain" description="DDE Tnp4" evidence="8">
    <location>
        <begin position="178"/>
        <end position="338"/>
    </location>
</feature>
<gene>
    <name evidence="9" type="ORF">AMK59_1374</name>
</gene>
<dbReference type="AlphaFoldDB" id="A0A0T6BBX8"/>
<dbReference type="GO" id="GO:0005634">
    <property type="term" value="C:nucleus"/>
    <property type="evidence" value="ECO:0007669"/>
    <property type="project" value="UniProtKB-SubCell"/>
</dbReference>
<evidence type="ECO:0000256" key="6">
    <source>
        <dbReference type="ARBA" id="ARBA00022801"/>
    </source>
</evidence>
<organism evidence="9 10">
    <name type="scientific">Oryctes borbonicus</name>
    <dbReference type="NCBI Taxonomy" id="1629725"/>
    <lineage>
        <taxon>Eukaryota</taxon>
        <taxon>Metazoa</taxon>
        <taxon>Ecdysozoa</taxon>
        <taxon>Arthropoda</taxon>
        <taxon>Hexapoda</taxon>
        <taxon>Insecta</taxon>
        <taxon>Pterygota</taxon>
        <taxon>Neoptera</taxon>
        <taxon>Endopterygota</taxon>
        <taxon>Coleoptera</taxon>
        <taxon>Polyphaga</taxon>
        <taxon>Scarabaeiformia</taxon>
        <taxon>Scarabaeidae</taxon>
        <taxon>Dynastinae</taxon>
        <taxon>Oryctes</taxon>
    </lineage>
</organism>
<dbReference type="GO" id="GO:0046872">
    <property type="term" value="F:metal ion binding"/>
    <property type="evidence" value="ECO:0007669"/>
    <property type="project" value="UniProtKB-KW"/>
</dbReference>
<protein>
    <recommendedName>
        <fullName evidence="8">DDE Tnp4 domain-containing protein</fullName>
    </recommendedName>
</protein>
<evidence type="ECO:0000256" key="4">
    <source>
        <dbReference type="ARBA" id="ARBA00022722"/>
    </source>
</evidence>
<evidence type="ECO:0000313" key="9">
    <source>
        <dbReference type="EMBL" id="KRT84856.1"/>
    </source>
</evidence>
<keyword evidence="6" id="KW-0378">Hydrolase</keyword>
<proteinExistence type="inferred from homology"/>
<name>A0A0T6BBX8_9SCAR</name>
<evidence type="ECO:0000313" key="10">
    <source>
        <dbReference type="Proteomes" id="UP000051574"/>
    </source>
</evidence>